<dbReference type="AlphaFoldDB" id="E2A6E3"/>
<protein>
    <submittedName>
        <fullName evidence="1">Uncharacterized protein</fullName>
    </submittedName>
</protein>
<reference evidence="1 2" key="1">
    <citation type="journal article" date="2010" name="Science">
        <title>Genomic comparison of the ants Camponotus floridanus and Harpegnathos saltator.</title>
        <authorList>
            <person name="Bonasio R."/>
            <person name="Zhang G."/>
            <person name="Ye C."/>
            <person name="Mutti N.S."/>
            <person name="Fang X."/>
            <person name="Qin N."/>
            <person name="Donahue G."/>
            <person name="Yang P."/>
            <person name="Li Q."/>
            <person name="Li C."/>
            <person name="Zhang P."/>
            <person name="Huang Z."/>
            <person name="Berger S.L."/>
            <person name="Reinberg D."/>
            <person name="Wang J."/>
            <person name="Liebig J."/>
        </authorList>
    </citation>
    <scope>NUCLEOTIDE SEQUENCE [LARGE SCALE GENOMIC DNA]</scope>
    <source>
        <strain evidence="2">C129</strain>
    </source>
</reference>
<proteinExistence type="predicted"/>
<organism evidence="2">
    <name type="scientific">Camponotus floridanus</name>
    <name type="common">Florida carpenter ant</name>
    <dbReference type="NCBI Taxonomy" id="104421"/>
    <lineage>
        <taxon>Eukaryota</taxon>
        <taxon>Metazoa</taxon>
        <taxon>Ecdysozoa</taxon>
        <taxon>Arthropoda</taxon>
        <taxon>Hexapoda</taxon>
        <taxon>Insecta</taxon>
        <taxon>Pterygota</taxon>
        <taxon>Neoptera</taxon>
        <taxon>Endopterygota</taxon>
        <taxon>Hymenoptera</taxon>
        <taxon>Apocrita</taxon>
        <taxon>Aculeata</taxon>
        <taxon>Formicoidea</taxon>
        <taxon>Formicidae</taxon>
        <taxon>Formicinae</taxon>
        <taxon>Camponotus</taxon>
    </lineage>
</organism>
<keyword evidence="2" id="KW-1185">Reference proteome</keyword>
<sequence length="81" mass="9361">MPAHHPGYSIIRDPDERCRIALDSAKEKKKKKTMNPPNYLQQIELLKFALRRATSSEVASNEDKFVAGREIARIKPELSYY</sequence>
<name>E2A6E3_CAMFO</name>
<evidence type="ECO:0000313" key="2">
    <source>
        <dbReference type="Proteomes" id="UP000000311"/>
    </source>
</evidence>
<evidence type="ECO:0000313" key="1">
    <source>
        <dbReference type="EMBL" id="EFN71028.1"/>
    </source>
</evidence>
<dbReference type="Proteomes" id="UP000000311">
    <property type="component" value="Unassembled WGS sequence"/>
</dbReference>
<accession>E2A6E3</accession>
<dbReference type="EMBL" id="GL437123">
    <property type="protein sequence ID" value="EFN71028.1"/>
    <property type="molecule type" value="Genomic_DNA"/>
</dbReference>
<gene>
    <name evidence="1" type="ORF">EAG_09918</name>
</gene>
<dbReference type="InParanoid" id="E2A6E3"/>